<name>A0A0E9XJK4_ANGAN</name>
<organism evidence="1">
    <name type="scientific">Anguilla anguilla</name>
    <name type="common">European freshwater eel</name>
    <name type="synonym">Muraena anguilla</name>
    <dbReference type="NCBI Taxonomy" id="7936"/>
    <lineage>
        <taxon>Eukaryota</taxon>
        <taxon>Metazoa</taxon>
        <taxon>Chordata</taxon>
        <taxon>Craniata</taxon>
        <taxon>Vertebrata</taxon>
        <taxon>Euteleostomi</taxon>
        <taxon>Actinopterygii</taxon>
        <taxon>Neopterygii</taxon>
        <taxon>Teleostei</taxon>
        <taxon>Anguilliformes</taxon>
        <taxon>Anguillidae</taxon>
        <taxon>Anguilla</taxon>
    </lineage>
</organism>
<accession>A0A0E9XJK4</accession>
<protein>
    <submittedName>
        <fullName evidence="1">Uncharacterized protein</fullName>
    </submittedName>
</protein>
<reference evidence="1" key="2">
    <citation type="journal article" date="2015" name="Fish Shellfish Immunol.">
        <title>Early steps in the European eel (Anguilla anguilla)-Vibrio vulnificus interaction in the gills: Role of the RtxA13 toxin.</title>
        <authorList>
            <person name="Callol A."/>
            <person name="Pajuelo D."/>
            <person name="Ebbesson L."/>
            <person name="Teles M."/>
            <person name="MacKenzie S."/>
            <person name="Amaro C."/>
        </authorList>
    </citation>
    <scope>NUCLEOTIDE SEQUENCE</scope>
</reference>
<sequence>MKLGLRLLWIVTLVKHQFSFE</sequence>
<proteinExistence type="predicted"/>
<evidence type="ECO:0000313" key="1">
    <source>
        <dbReference type="EMBL" id="JAI02903.1"/>
    </source>
</evidence>
<dbReference type="AlphaFoldDB" id="A0A0E9XJK4"/>
<dbReference type="EMBL" id="GBXM01005675">
    <property type="protein sequence ID" value="JAI02903.1"/>
    <property type="molecule type" value="Transcribed_RNA"/>
</dbReference>
<reference evidence="1" key="1">
    <citation type="submission" date="2014-11" db="EMBL/GenBank/DDBJ databases">
        <authorList>
            <person name="Amaro Gonzalez C."/>
        </authorList>
    </citation>
    <scope>NUCLEOTIDE SEQUENCE</scope>
</reference>